<dbReference type="PRINTS" id="PR00956">
    <property type="entry name" value="FLGMOTORFLIN"/>
</dbReference>
<evidence type="ECO:0000259" key="2">
    <source>
        <dbReference type="Pfam" id="PF01052"/>
    </source>
</evidence>
<keyword evidence="3" id="KW-0966">Cell projection</keyword>
<dbReference type="InterPro" id="IPR001543">
    <property type="entry name" value="FliN-like_C"/>
</dbReference>
<gene>
    <name evidence="3" type="ORF">SAMN06269117_1115</name>
</gene>
<evidence type="ECO:0000313" key="3">
    <source>
        <dbReference type="EMBL" id="SMO56369.1"/>
    </source>
</evidence>
<feature type="domain" description="Flagellar motor switch protein FliN-like C-terminal" evidence="2">
    <location>
        <begin position="6"/>
        <end position="75"/>
    </location>
</feature>
<evidence type="ECO:0000256" key="1">
    <source>
        <dbReference type="ARBA" id="ARBA00009226"/>
    </source>
</evidence>
<dbReference type="GO" id="GO:0006935">
    <property type="term" value="P:chemotaxis"/>
    <property type="evidence" value="ECO:0007669"/>
    <property type="project" value="InterPro"/>
</dbReference>
<organism evidence="3 4">
    <name type="scientific">Balnearium lithotrophicum</name>
    <dbReference type="NCBI Taxonomy" id="223788"/>
    <lineage>
        <taxon>Bacteria</taxon>
        <taxon>Pseudomonadati</taxon>
        <taxon>Aquificota</taxon>
        <taxon>Aquificia</taxon>
        <taxon>Desulfurobacteriales</taxon>
        <taxon>Desulfurobacteriaceae</taxon>
        <taxon>Balnearium</taxon>
    </lineage>
</organism>
<name>A0A521CAA8_9BACT</name>
<evidence type="ECO:0000313" key="4">
    <source>
        <dbReference type="Proteomes" id="UP000317315"/>
    </source>
</evidence>
<dbReference type="Pfam" id="PF01052">
    <property type="entry name" value="FliMN_C"/>
    <property type="match status" value="1"/>
</dbReference>
<dbReference type="GO" id="GO:0071973">
    <property type="term" value="P:bacterial-type flagellum-dependent cell motility"/>
    <property type="evidence" value="ECO:0007669"/>
    <property type="project" value="InterPro"/>
</dbReference>
<sequence>MRSLEEFKEIQLKLTLILGKKEMYLSKVLNLKEGDLIVFDTKLDDYLKVTLNESDFGVAEIIVINNKFGLRLVDLV</sequence>
<keyword evidence="3" id="KW-0969">Cilium</keyword>
<dbReference type="Proteomes" id="UP000317315">
    <property type="component" value="Unassembled WGS sequence"/>
</dbReference>
<protein>
    <submittedName>
        <fullName evidence="3">Flagellar motor switch protein FliN/FliY</fullName>
    </submittedName>
</protein>
<accession>A0A521CAA8</accession>
<dbReference type="InterPro" id="IPR036429">
    <property type="entry name" value="SpoA-like_sf"/>
</dbReference>
<dbReference type="SUPFAM" id="SSF101801">
    <property type="entry name" value="Surface presentation of antigens (SPOA)"/>
    <property type="match status" value="1"/>
</dbReference>
<dbReference type="GO" id="GO:0009425">
    <property type="term" value="C:bacterial-type flagellum basal body"/>
    <property type="evidence" value="ECO:0007669"/>
    <property type="project" value="InterPro"/>
</dbReference>
<dbReference type="RefSeq" id="WP_142935340.1">
    <property type="nucleotide sequence ID" value="NZ_FXTM01000011.1"/>
</dbReference>
<dbReference type="InterPro" id="IPR001172">
    <property type="entry name" value="FliN_T3SS_HrcQb"/>
</dbReference>
<dbReference type="GO" id="GO:0003774">
    <property type="term" value="F:cytoskeletal motor activity"/>
    <property type="evidence" value="ECO:0007669"/>
    <property type="project" value="InterPro"/>
</dbReference>
<dbReference type="EMBL" id="FXTM01000011">
    <property type="protein sequence ID" value="SMO56369.1"/>
    <property type="molecule type" value="Genomic_DNA"/>
</dbReference>
<dbReference type="Gene3D" id="2.30.330.10">
    <property type="entry name" value="SpoA-like"/>
    <property type="match status" value="1"/>
</dbReference>
<keyword evidence="4" id="KW-1185">Reference proteome</keyword>
<dbReference type="AlphaFoldDB" id="A0A521CAA8"/>
<proteinExistence type="inferred from homology"/>
<reference evidence="3 4" key="1">
    <citation type="submission" date="2017-05" db="EMBL/GenBank/DDBJ databases">
        <authorList>
            <person name="Varghese N."/>
            <person name="Submissions S."/>
        </authorList>
    </citation>
    <scope>NUCLEOTIDE SEQUENCE [LARGE SCALE GENOMIC DNA]</scope>
    <source>
        <strain evidence="3 4">DSM 16304</strain>
    </source>
</reference>
<comment type="similarity">
    <text evidence="1">Belongs to the FliN/MopA/SpaO family.</text>
</comment>
<dbReference type="OrthoDB" id="9773459at2"/>
<keyword evidence="3" id="KW-0282">Flagellum</keyword>